<dbReference type="AlphaFoldDB" id="M3FJH7"/>
<dbReference type="EMBL" id="KB405095">
    <property type="protein sequence ID" value="EMF52189.1"/>
    <property type="molecule type" value="Genomic_DNA"/>
</dbReference>
<organism evidence="1 2">
    <name type="scientific">Streptomyces bottropensis ATCC 25435</name>
    <dbReference type="NCBI Taxonomy" id="1054862"/>
    <lineage>
        <taxon>Bacteria</taxon>
        <taxon>Bacillati</taxon>
        <taxon>Actinomycetota</taxon>
        <taxon>Actinomycetes</taxon>
        <taxon>Kitasatosporales</taxon>
        <taxon>Streptomycetaceae</taxon>
        <taxon>Streptomyces</taxon>
    </lineage>
</organism>
<protein>
    <submittedName>
        <fullName evidence="1">Uncharacterized protein</fullName>
    </submittedName>
</protein>
<accession>M3FJH7</accession>
<proteinExistence type="predicted"/>
<dbReference type="Proteomes" id="UP000030760">
    <property type="component" value="Unassembled WGS sequence"/>
</dbReference>
<gene>
    <name evidence="1" type="ORF">SBD_6711</name>
</gene>
<reference evidence="2" key="1">
    <citation type="journal article" date="2013" name="Genome Announc.">
        <title>Draft Genome Sequence of Streptomyces bottropensis ATCC 25435, a Bottromycin-Producing Actinomycete.</title>
        <authorList>
            <person name="Zhang H."/>
            <person name="Zhou W."/>
            <person name="Zhuang Y."/>
            <person name="Liang X."/>
            <person name="Liu T."/>
        </authorList>
    </citation>
    <scope>NUCLEOTIDE SEQUENCE [LARGE SCALE GENOMIC DNA]</scope>
    <source>
        <strain evidence="2">ATCC 25435</strain>
    </source>
</reference>
<evidence type="ECO:0000313" key="1">
    <source>
        <dbReference type="EMBL" id="EMF52189.1"/>
    </source>
</evidence>
<name>M3FJH7_9ACTN</name>
<sequence>MDLGQRGDGAGGRSPVPSALTAVCAGGRCAKVRHQRPRTGPSGAWGFAVSGRLGHAPSRAGRESRRIRPSVVRRQLTVVAIASCAVRS</sequence>
<evidence type="ECO:0000313" key="2">
    <source>
        <dbReference type="Proteomes" id="UP000030760"/>
    </source>
</evidence>